<feature type="binding site" evidence="9">
    <location>
        <position position="295"/>
    </location>
    <ligand>
        <name>K(+)</name>
        <dbReference type="ChEBI" id="CHEBI:29103"/>
    </ligand>
</feature>
<feature type="active site" description="Proton acceptor" evidence="9">
    <location>
        <position position="256"/>
    </location>
</feature>
<feature type="binding site" evidence="9">
    <location>
        <position position="252"/>
    </location>
    <ligand>
        <name>K(+)</name>
        <dbReference type="ChEBI" id="CHEBI:29103"/>
    </ligand>
</feature>
<keyword evidence="2 9" id="KW-0479">Metal-binding</keyword>
<feature type="binding site" evidence="9">
    <location>
        <position position="187"/>
    </location>
    <ligand>
        <name>ATP</name>
        <dbReference type="ChEBI" id="CHEBI:30616"/>
    </ligand>
</feature>
<feature type="binding site" evidence="9">
    <location>
        <begin position="14"/>
        <end position="16"/>
    </location>
    <ligand>
        <name>substrate</name>
    </ligand>
</feature>
<keyword evidence="4 9" id="KW-0418">Kinase</keyword>
<comment type="subcellular location">
    <subcellularLocation>
        <location evidence="9">Cytoplasm</location>
    </subcellularLocation>
</comment>
<dbReference type="Proteomes" id="UP000294723">
    <property type="component" value="Unassembled WGS sequence"/>
</dbReference>
<dbReference type="InterPro" id="IPR011611">
    <property type="entry name" value="PfkB_dom"/>
</dbReference>
<dbReference type="EMBL" id="SMLA01000099">
    <property type="protein sequence ID" value="TDD80290.1"/>
    <property type="molecule type" value="Genomic_DNA"/>
</dbReference>
<evidence type="ECO:0000256" key="8">
    <source>
        <dbReference type="ARBA" id="ARBA00023277"/>
    </source>
</evidence>
<dbReference type="Pfam" id="PF00294">
    <property type="entry name" value="PfkB"/>
    <property type="match status" value="1"/>
</dbReference>
<evidence type="ECO:0000256" key="2">
    <source>
        <dbReference type="ARBA" id="ARBA00022723"/>
    </source>
</evidence>
<keyword evidence="13" id="KW-1185">Reference proteome</keyword>
<dbReference type="PANTHER" id="PTHR10584:SF166">
    <property type="entry name" value="RIBOKINASE"/>
    <property type="match status" value="1"/>
</dbReference>
<dbReference type="GO" id="GO:0005524">
    <property type="term" value="F:ATP binding"/>
    <property type="evidence" value="ECO:0007669"/>
    <property type="project" value="UniProtKB-UniRule"/>
</dbReference>
<organism evidence="12 13">
    <name type="scientific">Saccharopolyspora karakumensis</name>
    <dbReference type="NCBI Taxonomy" id="2530386"/>
    <lineage>
        <taxon>Bacteria</taxon>
        <taxon>Bacillati</taxon>
        <taxon>Actinomycetota</taxon>
        <taxon>Actinomycetes</taxon>
        <taxon>Pseudonocardiales</taxon>
        <taxon>Pseudonocardiaceae</taxon>
        <taxon>Saccharopolyspora</taxon>
    </lineage>
</organism>
<feature type="binding site" evidence="9">
    <location>
        <position position="143"/>
    </location>
    <ligand>
        <name>substrate</name>
    </ligand>
</feature>
<comment type="pathway">
    <text evidence="9">Carbohydrate metabolism; D-ribose degradation; D-ribose 5-phosphate from beta-D-ribopyranose: step 2/2.</text>
</comment>
<dbReference type="InterPro" id="IPR002139">
    <property type="entry name" value="Ribo/fructo_kinase"/>
</dbReference>
<feature type="binding site" evidence="9">
    <location>
        <begin position="42"/>
        <end position="46"/>
    </location>
    <ligand>
        <name>substrate</name>
    </ligand>
</feature>
<dbReference type="UniPathway" id="UPA00916">
    <property type="reaction ID" value="UER00889"/>
</dbReference>
<keyword evidence="1 9" id="KW-0808">Transferase</keyword>
<dbReference type="GO" id="GO:0019303">
    <property type="term" value="P:D-ribose catabolic process"/>
    <property type="evidence" value="ECO:0007669"/>
    <property type="project" value="UniProtKB-UniRule"/>
</dbReference>
<dbReference type="GO" id="GO:0004747">
    <property type="term" value="F:ribokinase activity"/>
    <property type="evidence" value="ECO:0007669"/>
    <property type="project" value="UniProtKB-UniRule"/>
</dbReference>
<accession>A0A4R5B6M2</accession>
<dbReference type="HAMAP" id="MF_01987">
    <property type="entry name" value="Ribokinase"/>
    <property type="match status" value="1"/>
</dbReference>
<evidence type="ECO:0000256" key="6">
    <source>
        <dbReference type="ARBA" id="ARBA00022842"/>
    </source>
</evidence>
<keyword evidence="7 9" id="KW-0630">Potassium</keyword>
<comment type="caution">
    <text evidence="12">The sequence shown here is derived from an EMBL/GenBank/DDBJ whole genome shotgun (WGS) entry which is preliminary data.</text>
</comment>
<dbReference type="SUPFAM" id="SSF53613">
    <property type="entry name" value="Ribokinase-like"/>
    <property type="match status" value="1"/>
</dbReference>
<feature type="binding site" evidence="9">
    <location>
        <position position="286"/>
    </location>
    <ligand>
        <name>K(+)</name>
        <dbReference type="ChEBI" id="CHEBI:29103"/>
    </ligand>
</feature>
<evidence type="ECO:0000256" key="1">
    <source>
        <dbReference type="ARBA" id="ARBA00022679"/>
    </source>
</evidence>
<feature type="binding site" evidence="9">
    <location>
        <position position="291"/>
    </location>
    <ligand>
        <name>K(+)</name>
        <dbReference type="ChEBI" id="CHEBI:29103"/>
    </ligand>
</feature>
<gene>
    <name evidence="9" type="primary">rbsK</name>
    <name evidence="12" type="ORF">E1202_30565</name>
</gene>
<keyword evidence="9" id="KW-0963">Cytoplasm</keyword>
<comment type="function">
    <text evidence="9">Catalyzes the phosphorylation of ribose at O-5 in a reaction requiring ATP and magnesium. The resulting D-ribose-5-phosphate can then be used either for sythesis of nucleotides, histidine, and tryptophan, or as a component of the pentose phosphate pathway.</text>
</comment>
<dbReference type="Gene3D" id="3.40.1190.20">
    <property type="match status" value="1"/>
</dbReference>
<feature type="binding site" evidence="9">
    <location>
        <position position="256"/>
    </location>
    <ligand>
        <name>substrate</name>
    </ligand>
</feature>
<evidence type="ECO:0000256" key="5">
    <source>
        <dbReference type="ARBA" id="ARBA00022840"/>
    </source>
</evidence>
<dbReference type="GO" id="GO:0046872">
    <property type="term" value="F:metal ion binding"/>
    <property type="evidence" value="ECO:0007669"/>
    <property type="project" value="UniProtKB-KW"/>
</dbReference>
<feature type="binding site" evidence="9">
    <location>
        <begin position="255"/>
        <end position="256"/>
    </location>
    <ligand>
        <name>ATP</name>
        <dbReference type="ChEBI" id="CHEBI:30616"/>
    </ligand>
</feature>
<evidence type="ECO:0000313" key="13">
    <source>
        <dbReference type="Proteomes" id="UP000294723"/>
    </source>
</evidence>
<comment type="subunit">
    <text evidence="9">Homodimer.</text>
</comment>
<sequence>MSRELDVVVVGSLNVDLTAGVRRHPQPGETVQATALTTSAGGKGANQAVAAARLGARTALVGRVGADAHGEDLLAALRADGVETAHALRDESAATGTALITVAATGENSIVVAAAANARLSPRDIASARSLIASARVVSVVLEVPVETVCAAARAAREAGARLSLNLSPVVDLPGDVLAAADPLIVNEHEAREVLRIHGSQVPEGEVAYAEALRQVGARSAVVTLGARGAVVAEPGHTEHVPGIPADAVDTTGAGDAFAATVAWRIGRGDSLPEAARWATRVGARSVQHPGAQPSYPELDQLTGTTERRHAGSPSASSS</sequence>
<feature type="binding site" evidence="9">
    <location>
        <position position="289"/>
    </location>
    <ligand>
        <name>K(+)</name>
        <dbReference type="ChEBI" id="CHEBI:29103"/>
    </ligand>
</feature>
<evidence type="ECO:0000256" key="3">
    <source>
        <dbReference type="ARBA" id="ARBA00022741"/>
    </source>
</evidence>
<comment type="cofactor">
    <cofactor evidence="9">
        <name>Mg(2+)</name>
        <dbReference type="ChEBI" id="CHEBI:18420"/>
    </cofactor>
    <text evidence="9">Requires a divalent cation, most likely magnesium in vivo, as an electrophilic catalyst to aid phosphoryl group transfer. It is the chelate of the metal and the nucleotide that is the actual substrate.</text>
</comment>
<dbReference type="AlphaFoldDB" id="A0A4R5B6M2"/>
<keyword evidence="6 9" id="KW-0460">Magnesium</keyword>
<feature type="binding site" evidence="9">
    <location>
        <position position="250"/>
    </location>
    <ligand>
        <name>K(+)</name>
        <dbReference type="ChEBI" id="CHEBI:29103"/>
    </ligand>
</feature>
<dbReference type="EC" id="2.7.1.15" evidence="9"/>
<dbReference type="GO" id="GO:0005829">
    <property type="term" value="C:cytosol"/>
    <property type="evidence" value="ECO:0007669"/>
    <property type="project" value="TreeGrafter"/>
</dbReference>
<dbReference type="InterPro" id="IPR029056">
    <property type="entry name" value="Ribokinase-like"/>
</dbReference>
<dbReference type="InterPro" id="IPR011877">
    <property type="entry name" value="Ribokinase"/>
</dbReference>
<feature type="binding site" evidence="9">
    <location>
        <begin position="224"/>
        <end position="229"/>
    </location>
    <ligand>
        <name>ATP</name>
        <dbReference type="ChEBI" id="CHEBI:30616"/>
    </ligand>
</feature>
<dbReference type="PANTHER" id="PTHR10584">
    <property type="entry name" value="SUGAR KINASE"/>
    <property type="match status" value="1"/>
</dbReference>
<evidence type="ECO:0000256" key="4">
    <source>
        <dbReference type="ARBA" id="ARBA00022777"/>
    </source>
</evidence>
<evidence type="ECO:0000256" key="7">
    <source>
        <dbReference type="ARBA" id="ARBA00022958"/>
    </source>
</evidence>
<protein>
    <recommendedName>
        <fullName evidence="9">Ribokinase</fullName>
        <shortName evidence="9">RK</shortName>
        <ecNumber evidence="9">2.7.1.15</ecNumber>
    </recommendedName>
</protein>
<comment type="activity regulation">
    <text evidence="9">Activated by a monovalent cation that binds near, but not in, the active site. The most likely occupant of the site in vivo is potassium. Ion binding induces a conformational change that may alter substrate affinity.</text>
</comment>
<evidence type="ECO:0000313" key="12">
    <source>
        <dbReference type="EMBL" id="TDD80290.1"/>
    </source>
</evidence>
<comment type="catalytic activity">
    <reaction evidence="9">
        <text>D-ribose + ATP = D-ribose 5-phosphate + ADP + H(+)</text>
        <dbReference type="Rhea" id="RHEA:13697"/>
        <dbReference type="ChEBI" id="CHEBI:15378"/>
        <dbReference type="ChEBI" id="CHEBI:30616"/>
        <dbReference type="ChEBI" id="CHEBI:47013"/>
        <dbReference type="ChEBI" id="CHEBI:78346"/>
        <dbReference type="ChEBI" id="CHEBI:456216"/>
        <dbReference type="EC" id="2.7.1.15"/>
    </reaction>
</comment>
<comment type="similarity">
    <text evidence="9">Belongs to the carbohydrate kinase PfkB family. Ribokinase subfamily.</text>
</comment>
<feature type="domain" description="Carbohydrate kinase PfkB" evidence="11">
    <location>
        <begin position="6"/>
        <end position="298"/>
    </location>
</feature>
<evidence type="ECO:0000259" key="11">
    <source>
        <dbReference type="Pfam" id="PF00294"/>
    </source>
</evidence>
<keyword evidence="8 9" id="KW-0119">Carbohydrate metabolism</keyword>
<keyword evidence="5 9" id="KW-0067">ATP-binding</keyword>
<feature type="region of interest" description="Disordered" evidence="10">
    <location>
        <begin position="283"/>
        <end position="319"/>
    </location>
</feature>
<dbReference type="PRINTS" id="PR00990">
    <property type="entry name" value="RIBOKINASE"/>
</dbReference>
<evidence type="ECO:0000256" key="9">
    <source>
        <dbReference type="HAMAP-Rule" id="MF_01987"/>
    </source>
</evidence>
<name>A0A4R5B6M2_9PSEU</name>
<dbReference type="CDD" id="cd01174">
    <property type="entry name" value="ribokinase"/>
    <property type="match status" value="1"/>
</dbReference>
<dbReference type="RefSeq" id="WP_132686785.1">
    <property type="nucleotide sequence ID" value="NZ_SMLA01000099.1"/>
</dbReference>
<keyword evidence="3 9" id="KW-0547">Nucleotide-binding</keyword>
<comment type="caution">
    <text evidence="9">Lacks conserved residue(s) required for the propagation of feature annotation.</text>
</comment>
<evidence type="ECO:0000256" key="10">
    <source>
        <dbReference type="SAM" id="MobiDB-lite"/>
    </source>
</evidence>
<proteinExistence type="inferred from homology"/>
<reference evidence="12 13" key="1">
    <citation type="submission" date="2019-03" db="EMBL/GenBank/DDBJ databases">
        <title>Draft genome sequences of novel Actinobacteria.</title>
        <authorList>
            <person name="Sahin N."/>
            <person name="Ay H."/>
            <person name="Saygin H."/>
        </authorList>
    </citation>
    <scope>NUCLEOTIDE SEQUENCE [LARGE SCALE GENOMIC DNA]</scope>
    <source>
        <strain evidence="12 13">5K548</strain>
    </source>
</reference>